<evidence type="ECO:0000313" key="1">
    <source>
        <dbReference type="EMBL" id="PTB76280.1"/>
    </source>
</evidence>
<reference evidence="1 2" key="1">
    <citation type="submission" date="2016-07" db="EMBL/GenBank/DDBJ databases">
        <title>Multiple horizontal gene transfer events from other fungi enriched the ability of initially mycotrophic Trichoderma (Ascomycota) to feed on dead plant biomass.</title>
        <authorList>
            <consortium name="DOE Joint Genome Institute"/>
            <person name="Aerts A."/>
            <person name="Atanasova L."/>
            <person name="Chenthamara K."/>
            <person name="Zhang J."/>
            <person name="Grujic M."/>
            <person name="Henrissat B."/>
            <person name="Kuo A."/>
            <person name="Salamov A."/>
            <person name="Lipzen A."/>
            <person name="Labutti K."/>
            <person name="Barry K."/>
            <person name="Miao Y."/>
            <person name="Rahimi M.J."/>
            <person name="Shen Q."/>
            <person name="Grigoriev I.V."/>
            <person name="Kubicek C.P."/>
            <person name="Druzhinina I.S."/>
        </authorList>
    </citation>
    <scope>NUCLEOTIDE SEQUENCE [LARGE SCALE GENOMIC DNA]</scope>
    <source>
        <strain evidence="1 2">ATCC 18648</strain>
    </source>
</reference>
<dbReference type="Proteomes" id="UP000240760">
    <property type="component" value="Unassembled WGS sequence"/>
</dbReference>
<protein>
    <submittedName>
        <fullName evidence="1">Uncharacterized protein</fullName>
    </submittedName>
</protein>
<dbReference type="AlphaFoldDB" id="A0A2T4C3Z1"/>
<organism evidence="1 2">
    <name type="scientific">Trichoderma longibrachiatum ATCC 18648</name>
    <dbReference type="NCBI Taxonomy" id="983965"/>
    <lineage>
        <taxon>Eukaryota</taxon>
        <taxon>Fungi</taxon>
        <taxon>Dikarya</taxon>
        <taxon>Ascomycota</taxon>
        <taxon>Pezizomycotina</taxon>
        <taxon>Sordariomycetes</taxon>
        <taxon>Hypocreomycetidae</taxon>
        <taxon>Hypocreales</taxon>
        <taxon>Hypocreaceae</taxon>
        <taxon>Trichoderma</taxon>
    </lineage>
</organism>
<dbReference type="EMBL" id="KZ679132">
    <property type="protein sequence ID" value="PTB76280.1"/>
    <property type="molecule type" value="Genomic_DNA"/>
</dbReference>
<evidence type="ECO:0000313" key="2">
    <source>
        <dbReference type="Proteomes" id="UP000240760"/>
    </source>
</evidence>
<keyword evidence="2" id="KW-1185">Reference proteome</keyword>
<sequence length="97" mass="10756">MARMRWKPLIMIGCALAQTGRRQDRARGKRQTRSSDYRDQSSFLCNSCILPAFPSYSSSNPPPPGSTYLDPTLSISPTAVFSSPLPYSALLLVLHPR</sequence>
<gene>
    <name evidence="1" type="ORF">M440DRAFT_1249378</name>
</gene>
<name>A0A2T4C3Z1_TRILO</name>
<accession>A0A2T4C3Z1</accession>
<proteinExistence type="predicted"/>